<dbReference type="EMBL" id="UINC01183346">
    <property type="protein sequence ID" value="SVD94065.1"/>
    <property type="molecule type" value="Genomic_DNA"/>
</dbReference>
<dbReference type="SUPFAM" id="SSF89028">
    <property type="entry name" value="Cobalamin adenosyltransferase-like"/>
    <property type="match status" value="1"/>
</dbReference>
<dbReference type="InterPro" id="IPR036451">
    <property type="entry name" value="CblAdoTrfase-like_sf"/>
</dbReference>
<gene>
    <name evidence="5" type="ORF">METZ01_LOCUS446919</name>
</gene>
<reference evidence="5" key="1">
    <citation type="submission" date="2018-05" db="EMBL/GenBank/DDBJ databases">
        <authorList>
            <person name="Lanie J.A."/>
            <person name="Ng W.-L."/>
            <person name="Kazmierczak K.M."/>
            <person name="Andrzejewski T.M."/>
            <person name="Davidsen T.M."/>
            <person name="Wayne K.J."/>
            <person name="Tettelin H."/>
            <person name="Glass J.I."/>
            <person name="Rusch D."/>
            <person name="Podicherti R."/>
            <person name="Tsui H.-C.T."/>
            <person name="Winkler M.E."/>
        </authorList>
    </citation>
    <scope>NUCLEOTIDE SEQUENCE</scope>
</reference>
<organism evidence="5">
    <name type="scientific">marine metagenome</name>
    <dbReference type="NCBI Taxonomy" id="408172"/>
    <lineage>
        <taxon>unclassified sequences</taxon>
        <taxon>metagenomes</taxon>
        <taxon>ecological metagenomes</taxon>
    </lineage>
</organism>
<dbReference type="GO" id="GO:0005524">
    <property type="term" value="F:ATP binding"/>
    <property type="evidence" value="ECO:0007669"/>
    <property type="project" value="UniProtKB-KW"/>
</dbReference>
<dbReference type="AlphaFoldDB" id="A0A382ZG43"/>
<sequence>TADLPCVTEVDIQRLEDEMDRFNADLPTLHSFVLAGGSKANIWFHMARNICRRAERRSISLSRESKLDPLIIKYLNRLSDALFVYSRWVNHAIGCAEVTWNPNISKS</sequence>
<dbReference type="Pfam" id="PF01923">
    <property type="entry name" value="Cob_adeno_trans"/>
    <property type="match status" value="1"/>
</dbReference>
<dbReference type="GO" id="GO:0008817">
    <property type="term" value="F:corrinoid adenosyltransferase activity"/>
    <property type="evidence" value="ECO:0007669"/>
    <property type="project" value="TreeGrafter"/>
</dbReference>
<evidence type="ECO:0000256" key="3">
    <source>
        <dbReference type="ARBA" id="ARBA00022840"/>
    </source>
</evidence>
<feature type="non-terminal residue" evidence="5">
    <location>
        <position position="1"/>
    </location>
</feature>
<dbReference type="InterPro" id="IPR016030">
    <property type="entry name" value="CblAdoTrfase-like"/>
</dbReference>
<evidence type="ECO:0000256" key="1">
    <source>
        <dbReference type="ARBA" id="ARBA00022679"/>
    </source>
</evidence>
<evidence type="ECO:0000313" key="5">
    <source>
        <dbReference type="EMBL" id="SVD94065.1"/>
    </source>
</evidence>
<keyword evidence="3" id="KW-0067">ATP-binding</keyword>
<dbReference type="InterPro" id="IPR029499">
    <property type="entry name" value="PduO-typ"/>
</dbReference>
<keyword evidence="1" id="KW-0808">Transferase</keyword>
<accession>A0A382ZG43</accession>
<dbReference type="Gene3D" id="1.20.1200.10">
    <property type="entry name" value="Cobalamin adenosyltransferase-like"/>
    <property type="match status" value="1"/>
</dbReference>
<dbReference type="PANTHER" id="PTHR12213">
    <property type="entry name" value="CORRINOID ADENOSYLTRANSFERASE"/>
    <property type="match status" value="1"/>
</dbReference>
<evidence type="ECO:0000259" key="4">
    <source>
        <dbReference type="Pfam" id="PF01923"/>
    </source>
</evidence>
<name>A0A382ZG43_9ZZZZ</name>
<evidence type="ECO:0000256" key="2">
    <source>
        <dbReference type="ARBA" id="ARBA00022741"/>
    </source>
</evidence>
<protein>
    <recommendedName>
        <fullName evidence="4">Cobalamin adenosyltransferase-like domain-containing protein</fullName>
    </recommendedName>
</protein>
<dbReference type="PANTHER" id="PTHR12213:SF0">
    <property type="entry name" value="CORRINOID ADENOSYLTRANSFERASE MMAB"/>
    <property type="match status" value="1"/>
</dbReference>
<keyword evidence="2" id="KW-0547">Nucleotide-binding</keyword>
<feature type="domain" description="Cobalamin adenosyltransferase-like" evidence="4">
    <location>
        <begin position="7"/>
        <end position="89"/>
    </location>
</feature>
<proteinExistence type="predicted"/>